<evidence type="ECO:0000313" key="1">
    <source>
        <dbReference type="EMBL" id="PNP95550.1"/>
    </source>
</evidence>
<reference evidence="1 2" key="1">
    <citation type="submission" date="2017-03" db="EMBL/GenBank/DDBJ databases">
        <authorList>
            <person name="Afonso C.L."/>
            <person name="Miller P.J."/>
            <person name="Scott M.A."/>
            <person name="Spackman E."/>
            <person name="Goraichik I."/>
            <person name="Dimitrov K.M."/>
            <person name="Suarez D.L."/>
            <person name="Swayne D.E."/>
        </authorList>
    </citation>
    <scope>NUCLEOTIDE SEQUENCE [LARGE SCALE GENOMIC DNA]</scope>
    <source>
        <strain evidence="1 2">DNF00076</strain>
    </source>
</reference>
<organism evidence="1 2">
    <name type="scientific">Hoylesella timonensis</name>
    <dbReference type="NCBI Taxonomy" id="386414"/>
    <lineage>
        <taxon>Bacteria</taxon>
        <taxon>Pseudomonadati</taxon>
        <taxon>Bacteroidota</taxon>
        <taxon>Bacteroidia</taxon>
        <taxon>Bacteroidales</taxon>
        <taxon>Prevotellaceae</taxon>
        <taxon>Hoylesella</taxon>
    </lineage>
</organism>
<dbReference type="Proteomes" id="UP000236634">
    <property type="component" value="Unassembled WGS sequence"/>
</dbReference>
<sequence>MLLWSSGEPPRYLLTHFPLVKSNDFFGENYFRAYQLLLDGTFKGKEFFKFLFTYHDKIKSGQ</sequence>
<gene>
    <name evidence="1" type="ORF">BFS16_04035</name>
</gene>
<protein>
    <submittedName>
        <fullName evidence="1">Uncharacterized protein</fullName>
    </submittedName>
</protein>
<accession>A0A2K0XLX8</accession>
<dbReference type="AlphaFoldDB" id="A0A2K0XLX8"/>
<comment type="caution">
    <text evidence="1">The sequence shown here is derived from an EMBL/GenBank/DDBJ whole genome shotgun (WGS) entry which is preliminary data.</text>
</comment>
<name>A0A2K0XLX8_9BACT</name>
<evidence type="ECO:0000313" key="2">
    <source>
        <dbReference type="Proteomes" id="UP000236634"/>
    </source>
</evidence>
<proteinExistence type="predicted"/>
<dbReference type="EMBL" id="NBAX01000003">
    <property type="protein sequence ID" value="PNP95550.1"/>
    <property type="molecule type" value="Genomic_DNA"/>
</dbReference>